<dbReference type="InterPro" id="IPR044830">
    <property type="entry name" value="HD-Zip_III"/>
</dbReference>
<dbReference type="GO" id="GO:0003677">
    <property type="term" value="F:DNA binding"/>
    <property type="evidence" value="ECO:0007669"/>
    <property type="project" value="UniProtKB-KW"/>
</dbReference>
<dbReference type="EMBL" id="LXQA010083621">
    <property type="protein sequence ID" value="MCI12299.1"/>
    <property type="molecule type" value="Genomic_DNA"/>
</dbReference>
<keyword evidence="2" id="KW-0238">DNA-binding</keyword>
<feature type="non-terminal residue" evidence="2">
    <location>
        <position position="100"/>
    </location>
</feature>
<proteinExistence type="predicted"/>
<dbReference type="Pfam" id="PF01852">
    <property type="entry name" value="START"/>
    <property type="match status" value="1"/>
</dbReference>
<dbReference type="PANTHER" id="PTHR45950">
    <property type="entry name" value="HOMEOBOX-LEUCINE ZIPPER PROTEIN ATHB-14"/>
    <property type="match status" value="1"/>
</dbReference>
<dbReference type="AlphaFoldDB" id="A0A392PLC0"/>
<dbReference type="SUPFAM" id="SSF55961">
    <property type="entry name" value="Bet v1-like"/>
    <property type="match status" value="1"/>
</dbReference>
<reference evidence="2 3" key="1">
    <citation type="journal article" date="2018" name="Front. Plant Sci.">
        <title>Red Clover (Trifolium pratense) and Zigzag Clover (T. medium) - A Picture of Genomic Similarities and Differences.</title>
        <authorList>
            <person name="Dluhosova J."/>
            <person name="Istvanek J."/>
            <person name="Nedelnik J."/>
            <person name="Repkova J."/>
        </authorList>
    </citation>
    <scope>NUCLEOTIDE SEQUENCE [LARGE SCALE GENOMIC DNA]</scope>
    <source>
        <strain evidence="3">cv. 10/8</strain>
        <tissue evidence="2">Leaf</tissue>
    </source>
</reference>
<dbReference type="GO" id="GO:0008289">
    <property type="term" value="F:lipid binding"/>
    <property type="evidence" value="ECO:0007669"/>
    <property type="project" value="InterPro"/>
</dbReference>
<sequence length="100" mass="11004">MLPSGFLIRPCEGGGSIIHIVDHVDLDVWSVPEVLRPLYESSKILAQKLTIAALQHIRQIAQESSGEIQYGGGRQPAVLRTFSQRLCRGFNDAVNGFVDD</sequence>
<feature type="domain" description="START" evidence="1">
    <location>
        <begin position="1"/>
        <end position="59"/>
    </location>
</feature>
<comment type="caution">
    <text evidence="2">The sequence shown here is derived from an EMBL/GenBank/DDBJ whole genome shotgun (WGS) entry which is preliminary data.</text>
</comment>
<dbReference type="Proteomes" id="UP000265520">
    <property type="component" value="Unassembled WGS sequence"/>
</dbReference>
<evidence type="ECO:0000313" key="2">
    <source>
        <dbReference type="EMBL" id="MCI12299.1"/>
    </source>
</evidence>
<dbReference type="GO" id="GO:0003700">
    <property type="term" value="F:DNA-binding transcription factor activity"/>
    <property type="evidence" value="ECO:0007669"/>
    <property type="project" value="InterPro"/>
</dbReference>
<keyword evidence="3" id="KW-1185">Reference proteome</keyword>
<keyword evidence="2" id="KW-0371">Homeobox</keyword>
<name>A0A392PLC0_9FABA</name>
<evidence type="ECO:0000313" key="3">
    <source>
        <dbReference type="Proteomes" id="UP000265520"/>
    </source>
</evidence>
<organism evidence="2 3">
    <name type="scientific">Trifolium medium</name>
    <dbReference type="NCBI Taxonomy" id="97028"/>
    <lineage>
        <taxon>Eukaryota</taxon>
        <taxon>Viridiplantae</taxon>
        <taxon>Streptophyta</taxon>
        <taxon>Embryophyta</taxon>
        <taxon>Tracheophyta</taxon>
        <taxon>Spermatophyta</taxon>
        <taxon>Magnoliopsida</taxon>
        <taxon>eudicotyledons</taxon>
        <taxon>Gunneridae</taxon>
        <taxon>Pentapetalae</taxon>
        <taxon>rosids</taxon>
        <taxon>fabids</taxon>
        <taxon>Fabales</taxon>
        <taxon>Fabaceae</taxon>
        <taxon>Papilionoideae</taxon>
        <taxon>50 kb inversion clade</taxon>
        <taxon>NPAAA clade</taxon>
        <taxon>Hologalegina</taxon>
        <taxon>IRL clade</taxon>
        <taxon>Trifolieae</taxon>
        <taxon>Trifolium</taxon>
    </lineage>
</organism>
<evidence type="ECO:0000259" key="1">
    <source>
        <dbReference type="Pfam" id="PF01852"/>
    </source>
</evidence>
<dbReference type="PANTHER" id="PTHR45950:SF7">
    <property type="entry name" value="HOMEOBOX-LEUCINE ZIPPER PROTEIN ATHB-14"/>
    <property type="match status" value="1"/>
</dbReference>
<dbReference type="InterPro" id="IPR002913">
    <property type="entry name" value="START_lipid-bd_dom"/>
</dbReference>
<accession>A0A392PLC0</accession>
<protein>
    <submittedName>
        <fullName evidence="2">Homeobox-leucine zipper protein ATHB-14-like</fullName>
    </submittedName>
</protein>